<gene>
    <name evidence="1" type="ORF">AB5I84_04090</name>
</gene>
<keyword evidence="2" id="KW-1185">Reference proteome</keyword>
<dbReference type="Proteomes" id="UP001562065">
    <property type="component" value="Unassembled WGS sequence"/>
</dbReference>
<dbReference type="Pfam" id="PF04339">
    <property type="entry name" value="FemAB_like"/>
    <property type="match status" value="1"/>
</dbReference>
<keyword evidence="1" id="KW-0012">Acyltransferase</keyword>
<comment type="caution">
    <text evidence="1">The sequence shown here is derived from an EMBL/GenBank/DDBJ whole genome shotgun (WGS) entry which is preliminary data.</text>
</comment>
<dbReference type="InterPro" id="IPR007434">
    <property type="entry name" value="FemAB-like"/>
</dbReference>
<accession>A0ABV4AES4</accession>
<organism evidence="1 2">
    <name type="scientific">Isoalcanivorax beigongshangi</name>
    <dbReference type="NCBI Taxonomy" id="3238810"/>
    <lineage>
        <taxon>Bacteria</taxon>
        <taxon>Pseudomonadati</taxon>
        <taxon>Pseudomonadota</taxon>
        <taxon>Gammaproteobacteria</taxon>
        <taxon>Oceanospirillales</taxon>
        <taxon>Alcanivoracaceae</taxon>
        <taxon>Isoalcanivorax</taxon>
    </lineage>
</organism>
<dbReference type="EMBL" id="JBGCUO010000001">
    <property type="protein sequence ID" value="MEY1661325.1"/>
    <property type="molecule type" value="Genomic_DNA"/>
</dbReference>
<evidence type="ECO:0000313" key="2">
    <source>
        <dbReference type="Proteomes" id="UP001562065"/>
    </source>
</evidence>
<sequence>MPHCYPFLSDAWQQALLDAAVVAPHPAAPWQLLEMPQPQAWLPLYCRHDSSGEYVFDQLWAQASQRAGLAYYPKLVTAVPYTPVEGPRWRAPAQRDAGDWVMEQVEQALSARQASGWHLLFAEPAQRQQLAGAGLIERLDCHFRWYNRDYQNFDDFLAALQSRKRKNMRKERQRAQHGLQIERAVGEQIPATWWQAFYPCYAQTYFERGRRPYLSPRFFDSVQQRLAPQLMMVAATAPGQPQPLATALYLFDDHALYGRYWGALAAQDALHFELCYYQGIEFAIERGLRSFDPGVQGEHKLLRGFEPVLTASLHWLREPRLQQAVADFCGREAQAVRNYRDDARQYLPFRSE</sequence>
<evidence type="ECO:0000313" key="1">
    <source>
        <dbReference type="EMBL" id="MEY1661325.1"/>
    </source>
</evidence>
<dbReference type="Gene3D" id="3.40.630.30">
    <property type="match status" value="1"/>
</dbReference>
<dbReference type="EC" id="2.3.1.-" evidence="1"/>
<keyword evidence="1" id="KW-0808">Transferase</keyword>
<proteinExistence type="predicted"/>
<dbReference type="InterPro" id="IPR016181">
    <property type="entry name" value="Acyl_CoA_acyltransferase"/>
</dbReference>
<dbReference type="GO" id="GO:0016746">
    <property type="term" value="F:acyltransferase activity"/>
    <property type="evidence" value="ECO:0007669"/>
    <property type="project" value="UniProtKB-KW"/>
</dbReference>
<protein>
    <submittedName>
        <fullName evidence="1">GNAT family N-acetyltransferase</fullName>
        <ecNumber evidence="1">2.3.1.-</ecNumber>
    </submittedName>
</protein>
<dbReference type="RefSeq" id="WP_369454583.1">
    <property type="nucleotide sequence ID" value="NZ_JBGCUO010000001.1"/>
</dbReference>
<reference evidence="1 2" key="1">
    <citation type="submission" date="2024-07" db="EMBL/GenBank/DDBJ databases">
        <authorList>
            <person name="Ren Q."/>
        </authorList>
    </citation>
    <scope>NUCLEOTIDE SEQUENCE [LARGE SCALE GENOMIC DNA]</scope>
    <source>
        <strain evidence="1 2">REN37</strain>
    </source>
</reference>
<name>A0ABV4AES4_9GAMM</name>
<dbReference type="SUPFAM" id="SSF55729">
    <property type="entry name" value="Acyl-CoA N-acyltransferases (Nat)"/>
    <property type="match status" value="1"/>
</dbReference>
<dbReference type="PANTHER" id="PTHR47017">
    <property type="entry name" value="ACYL-COA"/>
    <property type="match status" value="1"/>
</dbReference>
<dbReference type="PANTHER" id="PTHR47017:SF1">
    <property type="entry name" value="ACYL-COA"/>
    <property type="match status" value="1"/>
</dbReference>